<accession>A0A2J7ZZY4</accession>
<evidence type="ECO:0000256" key="5">
    <source>
        <dbReference type="ARBA" id="ARBA00022605"/>
    </source>
</evidence>
<dbReference type="NCBIfam" id="TIGR01488">
    <property type="entry name" value="HAD-SF-IB"/>
    <property type="match status" value="1"/>
</dbReference>
<dbReference type="OrthoDB" id="27226at2759"/>
<keyword evidence="8" id="KW-0460">Magnesium</keyword>
<dbReference type="PANTHER" id="PTHR43344">
    <property type="entry name" value="PHOSPHOSERINE PHOSPHATASE"/>
    <property type="match status" value="1"/>
</dbReference>
<dbReference type="Proteomes" id="UP000236333">
    <property type="component" value="Unassembled WGS sequence"/>
</dbReference>
<dbReference type="CDD" id="cd04309">
    <property type="entry name" value="HAD_PSP_eu"/>
    <property type="match status" value="1"/>
</dbReference>
<dbReference type="SUPFAM" id="SSF56784">
    <property type="entry name" value="HAD-like"/>
    <property type="match status" value="1"/>
</dbReference>
<evidence type="ECO:0000313" key="13">
    <source>
        <dbReference type="Proteomes" id="UP000236333"/>
    </source>
</evidence>
<evidence type="ECO:0000256" key="11">
    <source>
        <dbReference type="PIRSR" id="PIRSR604469-1"/>
    </source>
</evidence>
<dbReference type="UniPathway" id="UPA00135">
    <property type="reaction ID" value="UER00198"/>
</dbReference>
<keyword evidence="13" id="KW-1185">Reference proteome</keyword>
<evidence type="ECO:0000256" key="6">
    <source>
        <dbReference type="ARBA" id="ARBA00022723"/>
    </source>
</evidence>
<dbReference type="PANTHER" id="PTHR43344:SF2">
    <property type="entry name" value="PHOSPHOSERINE PHOSPHATASE"/>
    <property type="match status" value="1"/>
</dbReference>
<dbReference type="Pfam" id="PF00702">
    <property type="entry name" value="Hydrolase"/>
    <property type="match status" value="1"/>
</dbReference>
<evidence type="ECO:0000256" key="8">
    <source>
        <dbReference type="ARBA" id="ARBA00022842"/>
    </source>
</evidence>
<dbReference type="EMBL" id="PGGS01000277">
    <property type="protein sequence ID" value="PNH05830.1"/>
    <property type="molecule type" value="Genomic_DNA"/>
</dbReference>
<evidence type="ECO:0000256" key="7">
    <source>
        <dbReference type="ARBA" id="ARBA00022801"/>
    </source>
</evidence>
<dbReference type="GO" id="GO:0006564">
    <property type="term" value="P:L-serine biosynthetic process"/>
    <property type="evidence" value="ECO:0007669"/>
    <property type="project" value="UniProtKB-KW"/>
</dbReference>
<evidence type="ECO:0000256" key="2">
    <source>
        <dbReference type="ARBA" id="ARBA00005135"/>
    </source>
</evidence>
<comment type="cofactor">
    <cofactor evidence="1">
        <name>Mg(2+)</name>
        <dbReference type="ChEBI" id="CHEBI:18420"/>
    </cofactor>
</comment>
<keyword evidence="6" id="KW-0479">Metal-binding</keyword>
<evidence type="ECO:0000256" key="3">
    <source>
        <dbReference type="ARBA" id="ARBA00009184"/>
    </source>
</evidence>
<evidence type="ECO:0000313" key="12">
    <source>
        <dbReference type="EMBL" id="PNH05830.1"/>
    </source>
</evidence>
<feature type="active site" description="Nucleophile" evidence="11">
    <location>
        <position position="31"/>
    </location>
</feature>
<dbReference type="NCBIfam" id="TIGR00338">
    <property type="entry name" value="serB"/>
    <property type="match status" value="1"/>
</dbReference>
<keyword evidence="9" id="KW-0718">Serine biosynthesis</keyword>
<name>A0A2J7ZZY4_9CHLO</name>
<dbReference type="GO" id="GO:0036424">
    <property type="term" value="F:L-phosphoserine phosphatase activity"/>
    <property type="evidence" value="ECO:0007669"/>
    <property type="project" value="InterPro"/>
</dbReference>
<gene>
    <name evidence="12" type="ORF">TSOC_007889</name>
</gene>
<dbReference type="InterPro" id="IPR036412">
    <property type="entry name" value="HAD-like_sf"/>
</dbReference>
<dbReference type="InterPro" id="IPR050582">
    <property type="entry name" value="HAD-like_SerB"/>
</dbReference>
<keyword evidence="7" id="KW-0378">Hydrolase</keyword>
<evidence type="ECO:0000256" key="9">
    <source>
        <dbReference type="ARBA" id="ARBA00023299"/>
    </source>
</evidence>
<evidence type="ECO:0000256" key="4">
    <source>
        <dbReference type="ARBA" id="ARBA00012640"/>
    </source>
</evidence>
<keyword evidence="5" id="KW-0028">Amino-acid biosynthesis</keyword>
<comment type="pathway">
    <text evidence="2">Amino-acid biosynthesis; L-serine biosynthesis; L-serine from 3-phospho-D-glycerate: step 3/3.</text>
</comment>
<dbReference type="Gene3D" id="1.10.150.210">
    <property type="entry name" value="Phosphoserine phosphatase, domain 2"/>
    <property type="match status" value="1"/>
</dbReference>
<evidence type="ECO:0000256" key="1">
    <source>
        <dbReference type="ARBA" id="ARBA00001946"/>
    </source>
</evidence>
<dbReference type="InterPro" id="IPR004469">
    <property type="entry name" value="PSP"/>
</dbReference>
<protein>
    <recommendedName>
        <fullName evidence="4">phosphoserine phosphatase</fullName>
        <ecNumber evidence="4">3.1.3.3</ecNumber>
    </recommendedName>
    <alternativeName>
        <fullName evidence="10">O-phosphoserine phosphohydrolase</fullName>
    </alternativeName>
</protein>
<evidence type="ECO:0000256" key="10">
    <source>
        <dbReference type="ARBA" id="ARBA00031693"/>
    </source>
</evidence>
<feature type="active site" description="Proton donor" evidence="11">
    <location>
        <position position="33"/>
    </location>
</feature>
<organism evidence="12 13">
    <name type="scientific">Tetrabaena socialis</name>
    <dbReference type="NCBI Taxonomy" id="47790"/>
    <lineage>
        <taxon>Eukaryota</taxon>
        <taxon>Viridiplantae</taxon>
        <taxon>Chlorophyta</taxon>
        <taxon>core chlorophytes</taxon>
        <taxon>Chlorophyceae</taxon>
        <taxon>CS clade</taxon>
        <taxon>Chlamydomonadales</taxon>
        <taxon>Tetrabaenaceae</taxon>
        <taxon>Tetrabaena</taxon>
    </lineage>
</organism>
<dbReference type="GO" id="GO:0000287">
    <property type="term" value="F:magnesium ion binding"/>
    <property type="evidence" value="ECO:0007669"/>
    <property type="project" value="TreeGrafter"/>
</dbReference>
<dbReference type="AlphaFoldDB" id="A0A2J7ZZY4"/>
<dbReference type="InterPro" id="IPR023214">
    <property type="entry name" value="HAD_sf"/>
</dbReference>
<dbReference type="GO" id="GO:0009507">
    <property type="term" value="C:chloroplast"/>
    <property type="evidence" value="ECO:0007669"/>
    <property type="project" value="TreeGrafter"/>
</dbReference>
<proteinExistence type="inferred from homology"/>
<dbReference type="Gene3D" id="3.40.50.1000">
    <property type="entry name" value="HAD superfamily/HAD-like"/>
    <property type="match status" value="1"/>
</dbReference>
<reference evidence="12 13" key="1">
    <citation type="journal article" date="2017" name="Mol. Biol. Evol.">
        <title>The 4-celled Tetrabaena socialis nuclear genome reveals the essential components for genetic control of cell number at the origin of multicellularity in the volvocine lineage.</title>
        <authorList>
            <person name="Featherston J."/>
            <person name="Arakaki Y."/>
            <person name="Hanschen E.R."/>
            <person name="Ferris P.J."/>
            <person name="Michod R.E."/>
            <person name="Olson B.J.S.C."/>
            <person name="Nozaki H."/>
            <person name="Durand P.M."/>
        </authorList>
    </citation>
    <scope>NUCLEOTIDE SEQUENCE [LARGE SCALE GENOMIC DNA]</scope>
    <source>
        <strain evidence="12 13">NIES-571</strain>
    </source>
</reference>
<comment type="similarity">
    <text evidence="3">Belongs to the HAD-like hydrolase superfamily. SerB family.</text>
</comment>
<dbReference type="EC" id="3.1.3.3" evidence="4"/>
<comment type="caution">
    <text evidence="12">The sequence shown here is derived from an EMBL/GenBank/DDBJ whole genome shotgun (WGS) entry which is preliminary data.</text>
</comment>
<sequence>MSAAAQPVRSALELLPEVAHKLRTADAVCFDVDSTFCEDESIDELAAFLGVGEQVAALTAQAMGGSVEFKEALRTRLGAMQPSRAAVDRFLSEHPHRVTRGIPQLVALLRSRGQQVFLVSGGFRQIIHPLAESLGIPLSHVFANSILFGADGAYAGFDEAEFTCRSGGKPAAIRHLKDKYGFQGVVMVGDGATDAEARTEGAASLFIGYGGVVVRQNVAERADWYVMDVQQIIDALSH</sequence>